<evidence type="ECO:0000256" key="7">
    <source>
        <dbReference type="ARBA" id="ARBA00023002"/>
    </source>
</evidence>
<evidence type="ECO:0000256" key="1">
    <source>
        <dbReference type="ARBA" id="ARBA00004141"/>
    </source>
</evidence>
<keyword evidence="5" id="KW-0249">Electron transport</keyword>
<name>A0A4S4AFV4_9RHOO</name>
<dbReference type="SUPFAM" id="SSF158442">
    <property type="entry name" value="DsbB-like"/>
    <property type="match status" value="1"/>
</dbReference>
<feature type="transmembrane region" description="Helical" evidence="12">
    <location>
        <begin position="71"/>
        <end position="94"/>
    </location>
</feature>
<keyword evidence="6 12" id="KW-1133">Transmembrane helix</keyword>
<evidence type="ECO:0000256" key="10">
    <source>
        <dbReference type="ARBA" id="ARBA00023186"/>
    </source>
</evidence>
<feature type="transmembrane region" description="Helical" evidence="12">
    <location>
        <begin position="12"/>
        <end position="32"/>
    </location>
</feature>
<dbReference type="EMBL" id="SSOD01000016">
    <property type="protein sequence ID" value="THF58076.1"/>
    <property type="molecule type" value="Genomic_DNA"/>
</dbReference>
<evidence type="ECO:0000256" key="5">
    <source>
        <dbReference type="ARBA" id="ARBA00022982"/>
    </source>
</evidence>
<dbReference type="AlphaFoldDB" id="A0A4S4AFV4"/>
<dbReference type="GO" id="GO:0016020">
    <property type="term" value="C:membrane"/>
    <property type="evidence" value="ECO:0007669"/>
    <property type="project" value="UniProtKB-SubCell"/>
</dbReference>
<dbReference type="Pfam" id="PF02600">
    <property type="entry name" value="DsbB"/>
    <property type="match status" value="1"/>
</dbReference>
<protein>
    <submittedName>
        <fullName evidence="13">Disulfide bond formation protein B</fullName>
    </submittedName>
</protein>
<keyword evidence="10" id="KW-0143">Chaperone</keyword>
<dbReference type="GO" id="GO:0015035">
    <property type="term" value="F:protein-disulfide reductase activity"/>
    <property type="evidence" value="ECO:0007669"/>
    <property type="project" value="InterPro"/>
</dbReference>
<dbReference type="GO" id="GO:0006457">
    <property type="term" value="P:protein folding"/>
    <property type="evidence" value="ECO:0007669"/>
    <property type="project" value="InterPro"/>
</dbReference>
<dbReference type="RefSeq" id="WP_136386243.1">
    <property type="nucleotide sequence ID" value="NZ_SSOD01000016.1"/>
</dbReference>
<comment type="similarity">
    <text evidence="2">Belongs to the DsbB family. BdbC subfamily.</text>
</comment>
<evidence type="ECO:0000256" key="3">
    <source>
        <dbReference type="ARBA" id="ARBA00022448"/>
    </source>
</evidence>
<reference evidence="13 14" key="1">
    <citation type="submission" date="2019-04" db="EMBL/GenBank/DDBJ databases">
        <title>Azoarcus rhizosphaerae sp. nov. isolated from rhizosphere of Ficus religiosa.</title>
        <authorList>
            <person name="Lin S.-Y."/>
            <person name="Hameed A."/>
            <person name="Hsu Y.-H."/>
            <person name="Young C.-C."/>
        </authorList>
    </citation>
    <scope>NUCLEOTIDE SEQUENCE [LARGE SCALE GENOMIC DNA]</scope>
    <source>
        <strain evidence="13 14">CC-YHH848</strain>
    </source>
</reference>
<organism evidence="13 14">
    <name type="scientific">Pseudothauera rhizosphaerae</name>
    <dbReference type="NCBI Taxonomy" id="2565932"/>
    <lineage>
        <taxon>Bacteria</taxon>
        <taxon>Pseudomonadati</taxon>
        <taxon>Pseudomonadota</taxon>
        <taxon>Betaproteobacteria</taxon>
        <taxon>Rhodocyclales</taxon>
        <taxon>Zoogloeaceae</taxon>
        <taxon>Pseudothauera</taxon>
    </lineage>
</organism>
<dbReference type="Proteomes" id="UP000307956">
    <property type="component" value="Unassembled WGS sequence"/>
</dbReference>
<dbReference type="InterPro" id="IPR023380">
    <property type="entry name" value="DsbB-like_sf"/>
</dbReference>
<keyword evidence="14" id="KW-1185">Reference proteome</keyword>
<evidence type="ECO:0000256" key="4">
    <source>
        <dbReference type="ARBA" id="ARBA00022692"/>
    </source>
</evidence>
<evidence type="ECO:0000256" key="9">
    <source>
        <dbReference type="ARBA" id="ARBA00023157"/>
    </source>
</evidence>
<dbReference type="HAMAP" id="MF_00287">
    <property type="entry name" value="BdbC"/>
    <property type="match status" value="1"/>
</dbReference>
<dbReference type="PANTHER" id="PTHR43469:SF1">
    <property type="entry name" value="SPBETA PROPHAGE-DERIVED DISULFIDE BOND FORMATION PROTEIN B"/>
    <property type="match status" value="1"/>
</dbReference>
<dbReference type="InterPro" id="IPR003752">
    <property type="entry name" value="DiS_bond_form_DsbB/BdbC"/>
</dbReference>
<keyword evidence="8 12" id="KW-0472">Membrane</keyword>
<dbReference type="InterPro" id="IPR012187">
    <property type="entry name" value="Disulphide_bond_form_BdbC"/>
</dbReference>
<gene>
    <name evidence="13" type="ORF">E6O51_17195</name>
</gene>
<keyword evidence="3" id="KW-0813">Transport</keyword>
<evidence type="ECO:0000256" key="12">
    <source>
        <dbReference type="SAM" id="Phobius"/>
    </source>
</evidence>
<dbReference type="OrthoDB" id="158402at2"/>
<comment type="caution">
    <text evidence="13">The sequence shown here is derived from an EMBL/GenBank/DDBJ whole genome shotgun (WGS) entry which is preliminary data.</text>
</comment>
<dbReference type="PANTHER" id="PTHR43469">
    <property type="entry name" value="DISULFIDE FORMATION PROTEIN-RELATED"/>
    <property type="match status" value="1"/>
</dbReference>
<evidence type="ECO:0000313" key="14">
    <source>
        <dbReference type="Proteomes" id="UP000307956"/>
    </source>
</evidence>
<keyword evidence="11" id="KW-0676">Redox-active center</keyword>
<comment type="subcellular location">
    <subcellularLocation>
        <location evidence="1">Membrane</location>
        <topology evidence="1">Multi-pass membrane protein</topology>
    </subcellularLocation>
</comment>
<accession>A0A4S4AFV4</accession>
<evidence type="ECO:0000313" key="13">
    <source>
        <dbReference type="EMBL" id="THF58076.1"/>
    </source>
</evidence>
<feature type="transmembrane region" description="Helical" evidence="12">
    <location>
        <begin position="44"/>
        <end position="64"/>
    </location>
</feature>
<keyword evidence="4 12" id="KW-0812">Transmembrane</keyword>
<keyword evidence="7" id="KW-0560">Oxidoreductase</keyword>
<dbReference type="PIRSF" id="PIRSF036659">
    <property type="entry name" value="BdbC"/>
    <property type="match status" value="1"/>
</dbReference>
<evidence type="ECO:0000256" key="8">
    <source>
        <dbReference type="ARBA" id="ARBA00023136"/>
    </source>
</evidence>
<evidence type="ECO:0000256" key="2">
    <source>
        <dbReference type="ARBA" id="ARBA00007602"/>
    </source>
</evidence>
<dbReference type="Gene3D" id="1.20.1550.10">
    <property type="entry name" value="DsbB-like"/>
    <property type="match status" value="1"/>
</dbReference>
<evidence type="ECO:0000256" key="11">
    <source>
        <dbReference type="ARBA" id="ARBA00023284"/>
    </source>
</evidence>
<feature type="transmembrane region" description="Helical" evidence="12">
    <location>
        <begin position="114"/>
        <end position="138"/>
    </location>
</feature>
<sequence>MSAATTSSRAWLLLFAAWLVASVSTLGALFFSMVMERPPCVLCWYQRIFMFPLPLVLGVGLLPFDPRAVRYALPLAVAGWLVAAYHCLLYLGFIPAGLQPCTQGVSCADVQIELAGFVTIPLLSLFAFTLIAALLLAARKGTQT</sequence>
<keyword evidence="9" id="KW-1015">Disulfide bond</keyword>
<evidence type="ECO:0000256" key="6">
    <source>
        <dbReference type="ARBA" id="ARBA00022989"/>
    </source>
</evidence>
<proteinExistence type="inferred from homology"/>